<dbReference type="InterPro" id="IPR027417">
    <property type="entry name" value="P-loop_NTPase"/>
</dbReference>
<feature type="region of interest" description="Disordered" evidence="2">
    <location>
        <begin position="303"/>
        <end position="350"/>
    </location>
</feature>
<dbReference type="AlphaFoldDB" id="A0A0M4DE00"/>
<dbReference type="SUPFAM" id="SSF52540">
    <property type="entry name" value="P-loop containing nucleoside triphosphate hydrolases"/>
    <property type="match status" value="1"/>
</dbReference>
<dbReference type="GeneID" id="97233578"/>
<name>A0A0M4DE00_STRPR</name>
<protein>
    <submittedName>
        <fullName evidence="5">Arsenic ABC transporter ATPase</fullName>
    </submittedName>
</protein>
<dbReference type="Pfam" id="PF02374">
    <property type="entry name" value="ArsA_ATPase"/>
    <property type="match status" value="1"/>
</dbReference>
<evidence type="ECO:0000313" key="6">
    <source>
        <dbReference type="Proteomes" id="UP000060513"/>
    </source>
</evidence>
<sequence length="426" mass="45331">MRKVLVTGLGGAGRTTVAAATALAEAARGRRALFLSADPGDVLGAPVTAAPEEPALVREGLWAARVDAGADFRAEFLDLQERASAALDLLGAARLEDEELTRLPGSEQFALLRALTVASRGGWDVVVVDMPPLHETIALLALPEELRRYLRRLLPQERQAARALRPVLAQLAGVPMPARWLYGTAERWDTELAGVQALIESVNTTLRVVAEPGPRAAAALLEARAGLALHGLAVDALVANRNLPRESADPWLAPLVAQQEKCLHEWYGTRLPRASMCEVPHLGRDPQGLEDLALLDTRAVRTAAGGDGPAAGARAHRGDGLAVGGDPEREGPRPGPGRIDRPEPSATGPGAEDALYVWELELPGVVKEQLSLVRRGDELLIGAGPFRRILPLPSALRRCTVAGAGLADGTLRVRFTPDPGLWPRTH</sequence>
<reference evidence="5 6" key="1">
    <citation type="submission" date="2015-08" db="EMBL/GenBank/DDBJ databases">
        <title>Genome sequence of the pristinamycin over-producing bacterium Streptomyces pristinaespiralis HCCB10218.</title>
        <authorList>
            <person name="Tian J."/>
            <person name="Yang J."/>
            <person name="Li L."/>
            <person name="Ruan L."/>
            <person name="Wei W."/>
            <person name="Zheng G."/>
            <person name="Wei Z."/>
            <person name="Yang S."/>
            <person name="Ge M."/>
            <person name="Jiang W."/>
            <person name="Lu Y."/>
        </authorList>
    </citation>
    <scope>NUCLEOTIDE SEQUENCE [LARGE SCALE GENOMIC DNA]</scope>
    <source>
        <strain evidence="5 6">HCCB 10218</strain>
    </source>
</reference>
<dbReference type="Gene3D" id="2.60.40.790">
    <property type="match status" value="1"/>
</dbReference>
<evidence type="ECO:0000256" key="2">
    <source>
        <dbReference type="SAM" id="MobiDB-lite"/>
    </source>
</evidence>
<proteinExistence type="inferred from homology"/>
<organism evidence="5">
    <name type="scientific">Streptomyces pristinaespiralis</name>
    <dbReference type="NCBI Taxonomy" id="38300"/>
    <lineage>
        <taxon>Bacteria</taxon>
        <taxon>Bacillati</taxon>
        <taxon>Actinomycetota</taxon>
        <taxon>Actinomycetes</taxon>
        <taxon>Kitasatosporales</taxon>
        <taxon>Streptomycetaceae</taxon>
        <taxon>Streptomyces</taxon>
    </lineage>
</organism>
<feature type="compositionally biased region" description="Basic and acidic residues" evidence="2">
    <location>
        <begin position="326"/>
        <end position="343"/>
    </location>
</feature>
<evidence type="ECO:0000256" key="1">
    <source>
        <dbReference type="ARBA" id="ARBA00011040"/>
    </source>
</evidence>
<dbReference type="Pfam" id="PF17886">
    <property type="entry name" value="ArsA_HSP20"/>
    <property type="match status" value="1"/>
</dbReference>
<evidence type="ECO:0000259" key="4">
    <source>
        <dbReference type="Pfam" id="PF17886"/>
    </source>
</evidence>
<dbReference type="InterPro" id="IPR016300">
    <property type="entry name" value="ATPase_ArsA/GET3"/>
</dbReference>
<dbReference type="KEGG" id="spri:SPRI_5371"/>
<dbReference type="Gene3D" id="3.40.50.300">
    <property type="entry name" value="P-loop containing nucleotide triphosphate hydrolases"/>
    <property type="match status" value="1"/>
</dbReference>
<gene>
    <name evidence="5" type="ORF">SPRI_5371</name>
</gene>
<dbReference type="OrthoDB" id="9780677at2"/>
<dbReference type="EMBL" id="CP011340">
    <property type="protein sequence ID" value="ALC23677.1"/>
    <property type="molecule type" value="Genomic_DNA"/>
</dbReference>
<dbReference type="PANTHER" id="PTHR10803:SF3">
    <property type="entry name" value="ATPASE GET3"/>
    <property type="match status" value="1"/>
</dbReference>
<dbReference type="STRING" id="38300.SPRI_5371"/>
<dbReference type="GO" id="GO:0016887">
    <property type="term" value="F:ATP hydrolysis activity"/>
    <property type="evidence" value="ECO:0007669"/>
    <property type="project" value="InterPro"/>
</dbReference>
<comment type="similarity">
    <text evidence="1">Belongs to the arsA ATPase family.</text>
</comment>
<dbReference type="RefSeq" id="WP_053557396.1">
    <property type="nucleotide sequence ID" value="NZ_CP011340.1"/>
</dbReference>
<dbReference type="InterPro" id="IPR040612">
    <property type="entry name" value="ArsA_HSP20-like"/>
</dbReference>
<dbReference type="GO" id="GO:0005524">
    <property type="term" value="F:ATP binding"/>
    <property type="evidence" value="ECO:0007669"/>
    <property type="project" value="InterPro"/>
</dbReference>
<feature type="domain" description="ArsA HSP20-like" evidence="4">
    <location>
        <begin position="356"/>
        <end position="415"/>
    </location>
</feature>
<dbReference type="PANTHER" id="PTHR10803">
    <property type="entry name" value="ARSENICAL PUMP-DRIVING ATPASE ARSENITE-TRANSLOCATING ATPASE"/>
    <property type="match status" value="1"/>
</dbReference>
<dbReference type="InterPro" id="IPR008978">
    <property type="entry name" value="HSP20-like_chaperone"/>
</dbReference>
<dbReference type="InterPro" id="IPR025723">
    <property type="entry name" value="ArsA/GET3_ATPase-like"/>
</dbReference>
<evidence type="ECO:0000259" key="3">
    <source>
        <dbReference type="Pfam" id="PF02374"/>
    </source>
</evidence>
<evidence type="ECO:0000313" key="5">
    <source>
        <dbReference type="EMBL" id="ALC23677.1"/>
    </source>
</evidence>
<accession>A0A0M4DE00</accession>
<dbReference type="Proteomes" id="UP000060513">
    <property type="component" value="Chromosome"/>
</dbReference>
<feature type="domain" description="ArsA/GET3 Anion-transporting ATPase-like" evidence="3">
    <location>
        <begin position="1"/>
        <end position="292"/>
    </location>
</feature>
<dbReference type="PATRIC" id="fig|38300.4.peg.5631"/>